<dbReference type="Proteomes" id="UP000273001">
    <property type="component" value="Chromosome"/>
</dbReference>
<name>A0ABM6Z354_9ACTO</name>
<evidence type="ECO:0000313" key="2">
    <source>
        <dbReference type="Proteomes" id="UP000273001"/>
    </source>
</evidence>
<sequence>MTMVMPVLAEAQDVRDAWLLDVEDLPGEEALTRLVGRATRRLLGLDRRLASRLATDPDLASTARDVVVDMVLRVVSNPERIRTSSETTGPLTRSVTFGGDDPGGLYISDEEMRALGIRRRRQQVFSAPGRPRGWAPPWTG</sequence>
<dbReference type="EMBL" id="CP032514">
    <property type="protein sequence ID" value="AYD89673.1"/>
    <property type="molecule type" value="Genomic_DNA"/>
</dbReference>
<organism evidence="1 2">
    <name type="scientific">Actinomyces lilanjuaniae</name>
    <dbReference type="NCBI Taxonomy" id="2321394"/>
    <lineage>
        <taxon>Bacteria</taxon>
        <taxon>Bacillati</taxon>
        <taxon>Actinomycetota</taxon>
        <taxon>Actinomycetes</taxon>
        <taxon>Actinomycetales</taxon>
        <taxon>Actinomycetaceae</taxon>
        <taxon>Actinomyces</taxon>
    </lineage>
</organism>
<dbReference type="Pfam" id="PF09355">
    <property type="entry name" value="Phage_Gp19"/>
    <property type="match status" value="1"/>
</dbReference>
<reference evidence="1 2" key="1">
    <citation type="submission" date="2018-09" db="EMBL/GenBank/DDBJ databases">
        <authorList>
            <person name="Li J."/>
        </authorList>
    </citation>
    <scope>NUCLEOTIDE SEQUENCE [LARGE SCALE GENOMIC DNA]</scope>
    <source>
        <strain evidence="1 2">2129</strain>
    </source>
</reference>
<evidence type="ECO:0000313" key="1">
    <source>
        <dbReference type="EMBL" id="AYD89673.1"/>
    </source>
</evidence>
<protein>
    <recommendedName>
        <fullName evidence="3">Phage protein Gp19/Gp15/Gp42</fullName>
    </recommendedName>
</protein>
<keyword evidence="2" id="KW-1185">Reference proteome</keyword>
<dbReference type="RefSeq" id="WP_120204282.1">
    <property type="nucleotide sequence ID" value="NZ_CP032514.1"/>
</dbReference>
<accession>A0ABM6Z354</accession>
<evidence type="ECO:0008006" key="3">
    <source>
        <dbReference type="Google" id="ProtNLM"/>
    </source>
</evidence>
<proteinExistence type="predicted"/>
<gene>
    <name evidence="1" type="ORF">D5R93_05735</name>
</gene>
<dbReference type="InterPro" id="IPR018963">
    <property type="entry name" value="Mycophage_D29_Gp19"/>
</dbReference>